<dbReference type="Proteomes" id="UP001342314">
    <property type="component" value="Unassembled WGS sequence"/>
</dbReference>
<reference evidence="5 6" key="1">
    <citation type="submission" date="2021-12" db="EMBL/GenBank/DDBJ databases">
        <title>High titer production of polyol ester of fatty acids by Rhodotorula paludigena BS15 towards product separation-free biomass refinery.</title>
        <authorList>
            <person name="Mano J."/>
            <person name="Ono H."/>
            <person name="Tanaka T."/>
            <person name="Naito K."/>
            <person name="Sushida H."/>
            <person name="Ike M."/>
            <person name="Tokuyasu K."/>
            <person name="Kitaoka M."/>
        </authorList>
    </citation>
    <scope>NUCLEOTIDE SEQUENCE [LARGE SCALE GENOMIC DNA]</scope>
    <source>
        <strain evidence="5 6">BS15</strain>
    </source>
</reference>
<sequence length="721" mass="77569">MAKRTQRDDDLYTPGRPAQRSRQAHSAGGSTGESSKKAGRGAVACLDNLEDLPSRQLKRKVDRLEEIIASLAAGRAVPPSPAVLSPSPSPEPARAASKRVSVSSKTGSPAPAGNTRRAKDAVVDALTRALLSASVTPDVSSLVVDAAALTNDLRIVEDQHVAPLPFYTCPTPESFHDVVSAEEFDKTVTAVLPSMAQAQLALSSFFMTANRLLHLVHPSIFLAQCDVFWRTGTVPEQTWLATYFIVCGIGLLVAPDASLAQQHVVPSGPAKELLARTWMDAGRRVLVVNRFLEQPTIEGIRAFCIFLQWFPLEGGRHLQGSLALTATVIAAAYDLQLNRDPSEVAPHLSPLEANQRRRLFWSLYTYDAVIRPILGRAWQPFDAEDISVAFPLDSIAGEPAAPGPSPVALYQAAVHNFRISRLLARGRTPTIEEISSILDELEKFLAENADNSVPLASARSSYCRLHRFAASAGLTTESQDFYAAQCFTALLQSVDSPELAHPACAALVLLRVFSTSIAAAVDLNEQSYVMAGADPYNHQLFDLLRILRTRMFPSQVHRLIQRAVVIIEHLLPRPDEPLQLGPSFCSSDSVSEYSLDSSKLPTPSTAGFTPDGFAVVSDLAVLQAAASQVYASPELPALPAPVIPPVVAALQQAAMMPPPVPAVGRTEPPVLRTSRPALSVFTTVAPPAPATKALTPLVSPWIDAAITPSRYAGDWQWDGFA</sequence>
<dbReference type="PANTHER" id="PTHR31001:SF89">
    <property type="entry name" value="ZN(2)-C6 FUNGAL-TYPE DOMAIN-CONTAINING PROTEIN"/>
    <property type="match status" value="1"/>
</dbReference>
<dbReference type="PANTHER" id="PTHR31001">
    <property type="entry name" value="UNCHARACTERIZED TRANSCRIPTIONAL REGULATORY PROTEIN"/>
    <property type="match status" value="1"/>
</dbReference>
<evidence type="ECO:0000256" key="1">
    <source>
        <dbReference type="ARBA" id="ARBA00004123"/>
    </source>
</evidence>
<gene>
    <name evidence="5" type="ORF">Rhopal_002199-T1</name>
</gene>
<feature type="compositionally biased region" description="Basic and acidic residues" evidence="3">
    <location>
        <begin position="1"/>
        <end position="10"/>
    </location>
</feature>
<feature type="domain" description="Xylanolytic transcriptional activator regulatory" evidence="4">
    <location>
        <begin position="202"/>
        <end position="395"/>
    </location>
</feature>
<evidence type="ECO:0000259" key="4">
    <source>
        <dbReference type="Pfam" id="PF04082"/>
    </source>
</evidence>
<protein>
    <recommendedName>
        <fullName evidence="4">Xylanolytic transcriptional activator regulatory domain-containing protein</fullName>
    </recommendedName>
</protein>
<dbReference type="CDD" id="cd12148">
    <property type="entry name" value="fungal_TF_MHR"/>
    <property type="match status" value="1"/>
</dbReference>
<comment type="caution">
    <text evidence="5">The sequence shown here is derived from an EMBL/GenBank/DDBJ whole genome shotgun (WGS) entry which is preliminary data.</text>
</comment>
<dbReference type="GO" id="GO:0005634">
    <property type="term" value="C:nucleus"/>
    <property type="evidence" value="ECO:0007669"/>
    <property type="project" value="UniProtKB-SubCell"/>
</dbReference>
<keyword evidence="2" id="KW-0539">Nucleus</keyword>
<proteinExistence type="predicted"/>
<evidence type="ECO:0000313" key="6">
    <source>
        <dbReference type="Proteomes" id="UP001342314"/>
    </source>
</evidence>
<dbReference type="AlphaFoldDB" id="A0AAV5GIB9"/>
<comment type="subcellular location">
    <subcellularLocation>
        <location evidence="1">Nucleus</location>
    </subcellularLocation>
</comment>
<organism evidence="5 6">
    <name type="scientific">Rhodotorula paludigena</name>
    <dbReference type="NCBI Taxonomy" id="86838"/>
    <lineage>
        <taxon>Eukaryota</taxon>
        <taxon>Fungi</taxon>
        <taxon>Dikarya</taxon>
        <taxon>Basidiomycota</taxon>
        <taxon>Pucciniomycotina</taxon>
        <taxon>Microbotryomycetes</taxon>
        <taxon>Sporidiobolales</taxon>
        <taxon>Sporidiobolaceae</taxon>
        <taxon>Rhodotorula</taxon>
    </lineage>
</organism>
<dbReference type="GO" id="GO:0003677">
    <property type="term" value="F:DNA binding"/>
    <property type="evidence" value="ECO:0007669"/>
    <property type="project" value="InterPro"/>
</dbReference>
<dbReference type="GO" id="GO:0008270">
    <property type="term" value="F:zinc ion binding"/>
    <property type="evidence" value="ECO:0007669"/>
    <property type="project" value="InterPro"/>
</dbReference>
<dbReference type="InterPro" id="IPR050613">
    <property type="entry name" value="Sec_Metabolite_Reg"/>
</dbReference>
<name>A0AAV5GIB9_9BASI</name>
<keyword evidence="6" id="KW-1185">Reference proteome</keyword>
<evidence type="ECO:0000313" key="5">
    <source>
        <dbReference type="EMBL" id="GJN89220.1"/>
    </source>
</evidence>
<dbReference type="InterPro" id="IPR007219">
    <property type="entry name" value="XnlR_reg_dom"/>
</dbReference>
<dbReference type="GO" id="GO:0006351">
    <property type="term" value="P:DNA-templated transcription"/>
    <property type="evidence" value="ECO:0007669"/>
    <property type="project" value="InterPro"/>
</dbReference>
<feature type="compositionally biased region" description="Low complexity" evidence="3">
    <location>
        <begin position="82"/>
        <end position="105"/>
    </location>
</feature>
<dbReference type="EMBL" id="BQKY01000004">
    <property type="protein sequence ID" value="GJN89220.1"/>
    <property type="molecule type" value="Genomic_DNA"/>
</dbReference>
<feature type="region of interest" description="Disordered" evidence="3">
    <location>
        <begin position="1"/>
        <end position="40"/>
    </location>
</feature>
<dbReference type="Pfam" id="PF04082">
    <property type="entry name" value="Fungal_trans"/>
    <property type="match status" value="1"/>
</dbReference>
<evidence type="ECO:0000256" key="2">
    <source>
        <dbReference type="ARBA" id="ARBA00023242"/>
    </source>
</evidence>
<evidence type="ECO:0000256" key="3">
    <source>
        <dbReference type="SAM" id="MobiDB-lite"/>
    </source>
</evidence>
<accession>A0AAV5GIB9</accession>
<feature type="region of interest" description="Disordered" evidence="3">
    <location>
        <begin position="77"/>
        <end position="118"/>
    </location>
</feature>